<evidence type="ECO:0000313" key="3">
    <source>
        <dbReference type="Proteomes" id="UP000321943"/>
    </source>
</evidence>
<name>A0A7U6QY73_9FUSO</name>
<dbReference type="GeneID" id="84803407"/>
<proteinExistence type="predicted"/>
<organism evidence="2 3">
    <name type="scientific">Leptotrichia wadei</name>
    <dbReference type="NCBI Taxonomy" id="157687"/>
    <lineage>
        <taxon>Bacteria</taxon>
        <taxon>Fusobacteriati</taxon>
        <taxon>Fusobacteriota</taxon>
        <taxon>Fusobacteriia</taxon>
        <taxon>Fusobacteriales</taxon>
        <taxon>Leptotrichiaceae</taxon>
        <taxon>Leptotrichia</taxon>
    </lineage>
</organism>
<dbReference type="InterPro" id="IPR007421">
    <property type="entry name" value="Schlafen_AlbA_2_dom"/>
</dbReference>
<dbReference type="PANTHER" id="PTHR30595">
    <property type="entry name" value="GLPR-RELATED TRANSCRIPTIONAL REPRESSOR"/>
    <property type="match status" value="1"/>
</dbReference>
<reference evidence="2 3" key="1">
    <citation type="submission" date="2019-07" db="EMBL/GenBank/DDBJ databases">
        <title>Complete Genome Sequence of Leptotrichia wadei Strain JCM16777.</title>
        <authorList>
            <person name="Watanabe S."/>
            <person name="Cui L."/>
        </authorList>
    </citation>
    <scope>NUCLEOTIDE SEQUENCE [LARGE SCALE GENOMIC DNA]</scope>
    <source>
        <strain evidence="2 3">JCM16777</strain>
    </source>
</reference>
<gene>
    <name evidence="2" type="ORF">JCM16777_0041</name>
</gene>
<evidence type="ECO:0000259" key="1">
    <source>
        <dbReference type="Pfam" id="PF04326"/>
    </source>
</evidence>
<dbReference type="KEGG" id="lwd:JCM16777_0041"/>
<dbReference type="RefSeq" id="WP_018498882.1">
    <property type="nucleotide sequence ID" value="NZ_AP019829.2"/>
</dbReference>
<dbReference type="EMBL" id="AP019829">
    <property type="protein sequence ID" value="BBM41818.1"/>
    <property type="molecule type" value="Genomic_DNA"/>
</dbReference>
<dbReference type="Proteomes" id="UP000321943">
    <property type="component" value="Chromosome"/>
</dbReference>
<dbReference type="Gene3D" id="3.30.950.30">
    <property type="entry name" value="Schlafen, AAA domain"/>
    <property type="match status" value="1"/>
</dbReference>
<dbReference type="AlphaFoldDB" id="A0A7U6QY73"/>
<dbReference type="InterPro" id="IPR038475">
    <property type="entry name" value="RecG_C_sf"/>
</dbReference>
<sequence>MITNQDYLKNLVRELTKLPYETEWVEFKVNNIEPQMIGEYISALSNSATLFGRTKGYLIWGIEDKKHEIVGTDFDYRNAKKGNEELESWLTRMLAPRLNIKFHEIFYDKLKVVVLEIPNAEREPTKFSSEEYIRIGSNKKNLKGYPEKERRLWQLFDNTPFELHYAKENIKKEKIFEFLNYIGYYNLLNQPIPKNEEKIIEDFINEKFIVKNEIGNYNISNLGALLISKDFKKFDKLSKKNVRVIWYKKNNRLETIREQVFSGGYAVDYENIINYILTIIPQEEVIVDSIRKSFLAYPEIAIRELVANILIHQALDQTGTSPMIELFENRIEFSNLGAPLVPVDRIVDTVPISRNENIAGFMHKCGICEERGSGYDKVIDATNKNILLAPKIENQDNNFTKVTLYSKVPFELIKKEDKIRTCYMLSCLKYVSEGAISNSDVREVFGFSEKDKAKATRIIKDTLNAGLIKIVDKNTAPRYVKYIPFWG</sequence>
<dbReference type="PANTHER" id="PTHR30595:SF6">
    <property type="entry name" value="SCHLAFEN ALBA-2 DOMAIN-CONTAINING PROTEIN"/>
    <property type="match status" value="1"/>
</dbReference>
<dbReference type="Pfam" id="PF13749">
    <property type="entry name" value="HATPase_c_4"/>
    <property type="match status" value="1"/>
</dbReference>
<feature type="domain" description="Schlafen AlbA-2" evidence="1">
    <location>
        <begin position="21"/>
        <end position="142"/>
    </location>
</feature>
<dbReference type="Pfam" id="PF04326">
    <property type="entry name" value="SLFN_AlbA_2"/>
    <property type="match status" value="1"/>
</dbReference>
<dbReference type="Gene3D" id="3.30.565.60">
    <property type="match status" value="1"/>
</dbReference>
<dbReference type="InterPro" id="IPR038461">
    <property type="entry name" value="Schlafen_AlbA_2_dom_sf"/>
</dbReference>
<accession>A0A7U6QY73</accession>
<evidence type="ECO:0000313" key="2">
    <source>
        <dbReference type="EMBL" id="BBM41818.1"/>
    </source>
</evidence>
<protein>
    <submittedName>
        <fullName evidence="2">Divergent AAA domain protein</fullName>
    </submittedName>
</protein>